<accession>A0ACC6R6T7</accession>
<sequence length="629" mass="68600">MLEIALIYLAAAIVAVPIAKRVGLGSVLGYLIAGILIGPYALGIVGDQTDVMHFAEFGVVMMLFLVGLELQPARLWKLRHSILGLGGLQVVLTAAAIFAFCYWVFTMHWQTALAIGLMLALSSTAIVLQSLEEKGWLKQEAGQNAFSVLLFQDIAIIPILALLPLLAFAPQSSSKEISDSIIASWPVWQQVGVSVAVIAAIIAGGKYISAPLFRYIAQTHMREIFTIFALFLVVAIALVMQSIGLSPALGTFLAGVVLAESEFRHELEADIEPFKGLLLGLFFITVGASINFELLADEFTTVIALVALLIVVKACILFALAVTFNISKKQRLLFALALAQGGEFAFVLLSVTTTLSILTPEQTSLVTLVVAVSMLVAPLLLMVYEQLQKRTSNSAPEFDKPEQISTAKHVIIAGYGRFGQIMGRLLHAQGYDITVLDHSPSQIELLRRFGNTVFYGDAARQELLEAAGAHTAQMLVVAIDDPDKTIEIIKLAHKNYPQLKIVARAIDRRHAYQMLNLKVDAFNRETVDSAINLAVEALELLGNNKEDAERAGKLFRDHDRAAVVQLAELWGDDASYGVAVRQRMEDLKQVLQQDKQAQSDLNTCDSGDCEEGLTELADRPKKPDDAHLE</sequence>
<keyword evidence="2" id="KW-1185">Reference proteome</keyword>
<dbReference type="Proteomes" id="UP001374952">
    <property type="component" value="Unassembled WGS sequence"/>
</dbReference>
<protein>
    <submittedName>
        <fullName evidence="1">Monovalent cation:proton antiporter-2 (CPA2) family protein</fullName>
    </submittedName>
</protein>
<evidence type="ECO:0000313" key="2">
    <source>
        <dbReference type="Proteomes" id="UP001374952"/>
    </source>
</evidence>
<gene>
    <name evidence="1" type="ORF">V6250_11320</name>
</gene>
<organism evidence="1 2">
    <name type="scientific">Pseudoalteromonas undina</name>
    <dbReference type="NCBI Taxonomy" id="43660"/>
    <lineage>
        <taxon>Bacteria</taxon>
        <taxon>Pseudomonadati</taxon>
        <taxon>Pseudomonadota</taxon>
        <taxon>Gammaproteobacteria</taxon>
        <taxon>Alteromonadales</taxon>
        <taxon>Pseudoalteromonadaceae</taxon>
        <taxon>Pseudoalteromonas</taxon>
    </lineage>
</organism>
<reference evidence="1" key="1">
    <citation type="submission" date="2024-02" db="EMBL/GenBank/DDBJ databases">
        <title>Bacteria isolated from the canopy kelp, Nereocystis luetkeana.</title>
        <authorList>
            <person name="Pfister C.A."/>
            <person name="Younker I.T."/>
            <person name="Light S.H."/>
        </authorList>
    </citation>
    <scope>NUCLEOTIDE SEQUENCE</scope>
    <source>
        <strain evidence="1">TN.2.01</strain>
    </source>
</reference>
<comment type="caution">
    <text evidence="1">The sequence shown here is derived from an EMBL/GenBank/DDBJ whole genome shotgun (WGS) entry which is preliminary data.</text>
</comment>
<dbReference type="EMBL" id="JBAKAX010000011">
    <property type="protein sequence ID" value="MEL0604758.1"/>
    <property type="molecule type" value="Genomic_DNA"/>
</dbReference>
<name>A0ACC6R6T7_9GAMM</name>
<evidence type="ECO:0000313" key="1">
    <source>
        <dbReference type="EMBL" id="MEL0604758.1"/>
    </source>
</evidence>
<proteinExistence type="predicted"/>